<dbReference type="InterPro" id="IPR051685">
    <property type="entry name" value="Ycf3/AcsC/BcsC/TPR_MFPF"/>
</dbReference>
<reference evidence="3 4" key="1">
    <citation type="submission" date="2016-11" db="EMBL/GenBank/DDBJ databases">
        <authorList>
            <person name="Jaros S."/>
            <person name="Januszkiewicz K."/>
            <person name="Wedrychowicz H."/>
        </authorList>
    </citation>
    <scope>NUCLEOTIDE SEQUENCE [LARGE SCALE GENOMIC DNA]</scope>
    <source>
        <strain evidence="3 4">CGMCC 1.6102</strain>
    </source>
</reference>
<protein>
    <recommendedName>
        <fullName evidence="5">Tetratricopeptide repeat-containing protein</fullName>
    </recommendedName>
</protein>
<keyword evidence="2" id="KW-0802">TPR repeat</keyword>
<evidence type="ECO:0000313" key="4">
    <source>
        <dbReference type="Proteomes" id="UP000184513"/>
    </source>
</evidence>
<dbReference type="STRING" id="388280.SAMN04488057_10119"/>
<dbReference type="AlphaFoldDB" id="A0A1M7HQH8"/>
<keyword evidence="4" id="KW-1185">Reference proteome</keyword>
<dbReference type="SUPFAM" id="SSF48452">
    <property type="entry name" value="TPR-like"/>
    <property type="match status" value="1"/>
</dbReference>
<dbReference type="Gene3D" id="1.25.40.10">
    <property type="entry name" value="Tetratricopeptide repeat domain"/>
    <property type="match status" value="1"/>
</dbReference>
<evidence type="ECO:0000313" key="3">
    <source>
        <dbReference type="EMBL" id="SHM30811.1"/>
    </source>
</evidence>
<organism evidence="3 4">
    <name type="scientific">Cyclobacterium lianum</name>
    <dbReference type="NCBI Taxonomy" id="388280"/>
    <lineage>
        <taxon>Bacteria</taxon>
        <taxon>Pseudomonadati</taxon>
        <taxon>Bacteroidota</taxon>
        <taxon>Cytophagia</taxon>
        <taxon>Cytophagales</taxon>
        <taxon>Cyclobacteriaceae</taxon>
        <taxon>Cyclobacterium</taxon>
    </lineage>
</organism>
<evidence type="ECO:0000256" key="1">
    <source>
        <dbReference type="ARBA" id="ARBA00022737"/>
    </source>
</evidence>
<dbReference type="PANTHER" id="PTHR44943:SF8">
    <property type="entry name" value="TPR REPEAT-CONTAINING PROTEIN MJ0263"/>
    <property type="match status" value="1"/>
</dbReference>
<evidence type="ECO:0008006" key="5">
    <source>
        <dbReference type="Google" id="ProtNLM"/>
    </source>
</evidence>
<evidence type="ECO:0000256" key="2">
    <source>
        <dbReference type="ARBA" id="ARBA00022803"/>
    </source>
</evidence>
<accession>A0A1M7HQH8</accession>
<dbReference type="EMBL" id="FRCY01000001">
    <property type="protein sequence ID" value="SHM30811.1"/>
    <property type="molecule type" value="Genomic_DNA"/>
</dbReference>
<dbReference type="InterPro" id="IPR011990">
    <property type="entry name" value="TPR-like_helical_dom_sf"/>
</dbReference>
<keyword evidence="1" id="KW-0677">Repeat</keyword>
<dbReference type="Proteomes" id="UP000184513">
    <property type="component" value="Unassembled WGS sequence"/>
</dbReference>
<gene>
    <name evidence="3" type="ORF">SAMN04488057_10119</name>
</gene>
<proteinExistence type="predicted"/>
<name>A0A1M7HQH8_9BACT</name>
<sequence length="440" mass="48740">MLALVFVAVSVQAQHADAKAAARAMTAYNLDPHASKERLKEALAAILPDPVGEDVGDPKFYILKGEILNTLASQIVVVKETGLGSLDELPQVEGVAVKAFNAHATAVEKHAQAINSPGYLLRDVLKGIQESQGHLYNFGIYAFETRDYGSAYLNFSSGLAAHEILKKEGQESVLDDAIAMMDQKYTTALAALNNNMTEAARPLFEELYQANYDQAAIYESLYTIHASGEDADLQTAYQYLKTGREKYPGEVSLLFAEINHFLKLNRPDELIDKLKMAIESEPDNLTLYITLGGVYDNLYQRESAAGNSDLVGNYFDQAFSYYHQALEKDPTNFDALYSSGTLYYNRAAGLTTTLKELSRDFSAAGMEKYEKREAEVFAAFGKALPYFQSAERINPNSVETLIALKEIYARNNEPEISNALNERLENLQQGGINETAFFNE</sequence>
<dbReference type="PANTHER" id="PTHR44943">
    <property type="entry name" value="CELLULOSE SYNTHASE OPERON PROTEIN C"/>
    <property type="match status" value="1"/>
</dbReference>